<dbReference type="PANTHER" id="PTHR43047">
    <property type="entry name" value="TWO-COMPONENT HISTIDINE PROTEIN KINASE"/>
    <property type="match status" value="1"/>
</dbReference>
<dbReference type="InterPro" id="IPR005467">
    <property type="entry name" value="His_kinase_dom"/>
</dbReference>
<dbReference type="EC" id="2.7.13.3" evidence="2"/>
<dbReference type="InterPro" id="IPR000700">
    <property type="entry name" value="PAS-assoc_C"/>
</dbReference>
<evidence type="ECO:0000256" key="4">
    <source>
        <dbReference type="ARBA" id="ARBA00022679"/>
    </source>
</evidence>
<dbReference type="RefSeq" id="WP_090970703.1">
    <property type="nucleotide sequence ID" value="NZ_FOLL01000001.1"/>
</dbReference>
<dbReference type="CDD" id="cd00082">
    <property type="entry name" value="HisKA"/>
    <property type="match status" value="1"/>
</dbReference>
<dbReference type="PRINTS" id="PR00344">
    <property type="entry name" value="BCTRLSENSOR"/>
</dbReference>
<dbReference type="InterPro" id="IPR003018">
    <property type="entry name" value="GAF"/>
</dbReference>
<dbReference type="Gene3D" id="3.30.565.10">
    <property type="entry name" value="Histidine kinase-like ATPase, C-terminal domain"/>
    <property type="match status" value="1"/>
</dbReference>
<dbReference type="Pfam" id="PF13426">
    <property type="entry name" value="PAS_9"/>
    <property type="match status" value="1"/>
</dbReference>
<evidence type="ECO:0000256" key="6">
    <source>
        <dbReference type="ARBA" id="ARBA00023012"/>
    </source>
</evidence>
<gene>
    <name evidence="11" type="ORF">SAMN05421747_101515</name>
</gene>
<feature type="domain" description="PAC" evidence="10">
    <location>
        <begin position="207"/>
        <end position="261"/>
    </location>
</feature>
<feature type="domain" description="PAS" evidence="9">
    <location>
        <begin position="136"/>
        <end position="189"/>
    </location>
</feature>
<organism evidence="11 12">
    <name type="scientific">Parapedobacter composti</name>
    <dbReference type="NCBI Taxonomy" id="623281"/>
    <lineage>
        <taxon>Bacteria</taxon>
        <taxon>Pseudomonadati</taxon>
        <taxon>Bacteroidota</taxon>
        <taxon>Sphingobacteriia</taxon>
        <taxon>Sphingobacteriales</taxon>
        <taxon>Sphingobacteriaceae</taxon>
        <taxon>Parapedobacter</taxon>
    </lineage>
</organism>
<dbReference type="Pfam" id="PF13185">
    <property type="entry name" value="GAF_2"/>
    <property type="match status" value="1"/>
</dbReference>
<evidence type="ECO:0000259" key="10">
    <source>
        <dbReference type="PROSITE" id="PS50113"/>
    </source>
</evidence>
<dbReference type="Pfam" id="PF02518">
    <property type="entry name" value="HATPase_c"/>
    <property type="match status" value="1"/>
</dbReference>
<dbReference type="InterPro" id="IPR000014">
    <property type="entry name" value="PAS"/>
</dbReference>
<dbReference type="GO" id="GO:0005886">
    <property type="term" value="C:plasma membrane"/>
    <property type="evidence" value="ECO:0007669"/>
    <property type="project" value="TreeGrafter"/>
</dbReference>
<dbReference type="Gene3D" id="1.10.287.130">
    <property type="match status" value="1"/>
</dbReference>
<dbReference type="FunFam" id="3.30.565.10:FF:000006">
    <property type="entry name" value="Sensor histidine kinase WalK"/>
    <property type="match status" value="1"/>
</dbReference>
<dbReference type="CDD" id="cd00075">
    <property type="entry name" value="HATPase"/>
    <property type="match status" value="1"/>
</dbReference>
<evidence type="ECO:0000313" key="11">
    <source>
        <dbReference type="EMBL" id="SFB85196.1"/>
    </source>
</evidence>
<dbReference type="STRING" id="623281.SAMN05421747_101515"/>
<dbReference type="InterPro" id="IPR035965">
    <property type="entry name" value="PAS-like_dom_sf"/>
</dbReference>
<dbReference type="InterPro" id="IPR003594">
    <property type="entry name" value="HATPase_dom"/>
</dbReference>
<dbReference type="Pfam" id="PF00512">
    <property type="entry name" value="HisKA"/>
    <property type="match status" value="1"/>
</dbReference>
<dbReference type="SMART" id="SM00065">
    <property type="entry name" value="GAF"/>
    <property type="match status" value="1"/>
</dbReference>
<keyword evidence="5" id="KW-0418">Kinase</keyword>
<accession>A0A1I1EEN7</accession>
<evidence type="ECO:0000256" key="3">
    <source>
        <dbReference type="ARBA" id="ARBA00022553"/>
    </source>
</evidence>
<dbReference type="GO" id="GO:0009927">
    <property type="term" value="F:histidine phosphotransfer kinase activity"/>
    <property type="evidence" value="ECO:0007669"/>
    <property type="project" value="TreeGrafter"/>
</dbReference>
<keyword evidence="6" id="KW-0902">Two-component regulatory system</keyword>
<dbReference type="SMART" id="SM00086">
    <property type="entry name" value="PAC"/>
    <property type="match status" value="2"/>
</dbReference>
<dbReference type="CDD" id="cd00130">
    <property type="entry name" value="PAS"/>
    <property type="match status" value="1"/>
</dbReference>
<dbReference type="AlphaFoldDB" id="A0A1I1EEN7"/>
<dbReference type="GO" id="GO:0006355">
    <property type="term" value="P:regulation of DNA-templated transcription"/>
    <property type="evidence" value="ECO:0007669"/>
    <property type="project" value="InterPro"/>
</dbReference>
<feature type="domain" description="PAC" evidence="10">
    <location>
        <begin position="86"/>
        <end position="139"/>
    </location>
</feature>
<dbReference type="SMART" id="SM00387">
    <property type="entry name" value="HATPase_c"/>
    <property type="match status" value="1"/>
</dbReference>
<dbReference type="InterPro" id="IPR029016">
    <property type="entry name" value="GAF-like_dom_sf"/>
</dbReference>
<dbReference type="PANTHER" id="PTHR43047:SF72">
    <property type="entry name" value="OSMOSENSING HISTIDINE PROTEIN KINASE SLN1"/>
    <property type="match status" value="1"/>
</dbReference>
<evidence type="ECO:0000259" key="8">
    <source>
        <dbReference type="PROSITE" id="PS50109"/>
    </source>
</evidence>
<dbReference type="PROSITE" id="PS50113">
    <property type="entry name" value="PAC"/>
    <property type="match status" value="2"/>
</dbReference>
<dbReference type="SUPFAM" id="SSF55874">
    <property type="entry name" value="ATPase domain of HSP90 chaperone/DNA topoisomerase II/histidine kinase"/>
    <property type="match status" value="1"/>
</dbReference>
<dbReference type="SMART" id="SM00091">
    <property type="entry name" value="PAS"/>
    <property type="match status" value="2"/>
</dbReference>
<dbReference type="SUPFAM" id="SSF55781">
    <property type="entry name" value="GAF domain-like"/>
    <property type="match status" value="1"/>
</dbReference>
<dbReference type="InterPro" id="IPR004358">
    <property type="entry name" value="Sig_transdc_His_kin-like_C"/>
</dbReference>
<reference evidence="11 12" key="1">
    <citation type="submission" date="2016-10" db="EMBL/GenBank/DDBJ databases">
        <authorList>
            <person name="de Groot N.N."/>
        </authorList>
    </citation>
    <scope>NUCLEOTIDE SEQUENCE [LARGE SCALE GENOMIC DNA]</scope>
    <source>
        <strain evidence="11 12">DSM 22900</strain>
    </source>
</reference>
<dbReference type="InterPro" id="IPR036890">
    <property type="entry name" value="HATPase_C_sf"/>
</dbReference>
<dbReference type="Pfam" id="PF00989">
    <property type="entry name" value="PAS"/>
    <property type="match status" value="1"/>
</dbReference>
<name>A0A1I1EEN7_9SPHI</name>
<keyword evidence="4" id="KW-0808">Transferase</keyword>
<keyword evidence="12" id="KW-1185">Reference proteome</keyword>
<proteinExistence type="predicted"/>
<dbReference type="InterPro" id="IPR001610">
    <property type="entry name" value="PAC"/>
</dbReference>
<dbReference type="PROSITE" id="PS50112">
    <property type="entry name" value="PAS"/>
    <property type="match status" value="1"/>
</dbReference>
<dbReference type="InterPro" id="IPR036097">
    <property type="entry name" value="HisK_dim/P_sf"/>
</dbReference>
<dbReference type="SUPFAM" id="SSF47384">
    <property type="entry name" value="Homodimeric domain of signal transducing histidine kinase"/>
    <property type="match status" value="1"/>
</dbReference>
<dbReference type="PROSITE" id="PS50109">
    <property type="entry name" value="HIS_KIN"/>
    <property type="match status" value="1"/>
</dbReference>
<dbReference type="SUPFAM" id="SSF55785">
    <property type="entry name" value="PYP-like sensor domain (PAS domain)"/>
    <property type="match status" value="2"/>
</dbReference>
<comment type="catalytic activity">
    <reaction evidence="1">
        <text>ATP + protein L-histidine = ADP + protein N-phospho-L-histidine.</text>
        <dbReference type="EC" id="2.7.13.3"/>
    </reaction>
</comment>
<protein>
    <recommendedName>
        <fullName evidence="2">histidine kinase</fullName>
        <ecNumber evidence="2">2.7.13.3</ecNumber>
    </recommendedName>
</protein>
<keyword evidence="3" id="KW-0597">Phosphoprotein</keyword>
<dbReference type="InterPro" id="IPR013767">
    <property type="entry name" value="PAS_fold"/>
</dbReference>
<dbReference type="NCBIfam" id="TIGR00229">
    <property type="entry name" value="sensory_box"/>
    <property type="match status" value="2"/>
</dbReference>
<evidence type="ECO:0000256" key="7">
    <source>
        <dbReference type="ARBA" id="ARBA00023136"/>
    </source>
</evidence>
<keyword evidence="7" id="KW-0472">Membrane</keyword>
<evidence type="ECO:0000259" key="9">
    <source>
        <dbReference type="PROSITE" id="PS50112"/>
    </source>
</evidence>
<dbReference type="InterPro" id="IPR003661">
    <property type="entry name" value="HisK_dim/P_dom"/>
</dbReference>
<dbReference type="Gene3D" id="3.30.450.40">
    <property type="match status" value="1"/>
</dbReference>
<sequence>MSSTRAEIDNRLFRDLFLASPVAGYLCDKEGYLLAYNDAAAALWGRRPEIGKEQWCGSFAIYGTDGQPVSLDTCPMARAMRGMEVKEREEIIVETPDGRRRNVLVYPRTIKNHEGELLGAHNTLIDITDYKRQEEKHVMLSEIVQSSDDAIVSKNLNGIITSWNAGAQRIFGYTEDEIVGKPINTLIPPYLTSEEIMIIGEIKEGRKIDHYQTIRLTKSGKEIPISLTISPMRNKQGQIIGASKIARDISEKVQREQTIQFHAQKLETLHAIGKVISEKLDTPAIIQTVIDSTTHLAAANVGLCFYRVSDEQGNSVLSVAATRQGERFKESRDVYLDDGAIHAIFSGSEDIVKFEDMCKAPHVLSLFEATVGIKSPRIRHCLAIPIRSSDGLLIGAMFFGYTQSDVFSTADEDMMRSIALLVAVTLDNARLLEQVNALNLKKNEFIALASHELKTPLTTVKGYLQILERAEIDRIGRRFLTKALKQLERINSLIAELLDISKIEAGKLSFHFETFDLSELVLDIVETFHFSSQTHTIFVNNIHGDYTVEADRQRIEQVIINLITNAIKYSPDANKVTVTLESSPAEVSVQVIDEGMGLSREQQDRVFTRFYQVEGTSKMTGLGLGLYLSKEIVERHGGHIGVNSQLGKGSTFYFSIPRKQAESDL</sequence>
<dbReference type="Proteomes" id="UP000199577">
    <property type="component" value="Unassembled WGS sequence"/>
</dbReference>
<dbReference type="GO" id="GO:0000155">
    <property type="term" value="F:phosphorelay sensor kinase activity"/>
    <property type="evidence" value="ECO:0007669"/>
    <property type="project" value="InterPro"/>
</dbReference>
<dbReference type="EMBL" id="FOLL01000001">
    <property type="protein sequence ID" value="SFB85196.1"/>
    <property type="molecule type" value="Genomic_DNA"/>
</dbReference>
<dbReference type="FunFam" id="1.10.287.130:FF:000001">
    <property type="entry name" value="Two-component sensor histidine kinase"/>
    <property type="match status" value="1"/>
</dbReference>
<feature type="domain" description="Histidine kinase" evidence="8">
    <location>
        <begin position="448"/>
        <end position="660"/>
    </location>
</feature>
<evidence type="ECO:0000256" key="5">
    <source>
        <dbReference type="ARBA" id="ARBA00022777"/>
    </source>
</evidence>
<dbReference type="SMART" id="SM00388">
    <property type="entry name" value="HisKA"/>
    <property type="match status" value="1"/>
</dbReference>
<evidence type="ECO:0000256" key="1">
    <source>
        <dbReference type="ARBA" id="ARBA00000085"/>
    </source>
</evidence>
<dbReference type="Gene3D" id="3.30.450.20">
    <property type="entry name" value="PAS domain"/>
    <property type="match status" value="2"/>
</dbReference>
<evidence type="ECO:0000256" key="2">
    <source>
        <dbReference type="ARBA" id="ARBA00012438"/>
    </source>
</evidence>
<dbReference type="OrthoDB" id="9813151at2"/>
<evidence type="ECO:0000313" key="12">
    <source>
        <dbReference type="Proteomes" id="UP000199577"/>
    </source>
</evidence>